<proteinExistence type="predicted"/>
<feature type="compositionally biased region" description="Pro residues" evidence="1">
    <location>
        <begin position="250"/>
        <end position="259"/>
    </location>
</feature>
<gene>
    <name evidence="3" type="ORF">A2936_03485</name>
</gene>
<feature type="compositionally biased region" description="Polar residues" evidence="1">
    <location>
        <begin position="228"/>
        <end position="240"/>
    </location>
</feature>
<dbReference type="EMBL" id="MGEK01000004">
    <property type="protein sequence ID" value="OGL82989.1"/>
    <property type="molecule type" value="Genomic_DNA"/>
</dbReference>
<feature type="compositionally biased region" description="Polar residues" evidence="1">
    <location>
        <begin position="393"/>
        <end position="402"/>
    </location>
</feature>
<feature type="compositionally biased region" description="Basic residues" evidence="1">
    <location>
        <begin position="1"/>
        <end position="21"/>
    </location>
</feature>
<dbReference type="Proteomes" id="UP000176846">
    <property type="component" value="Unassembled WGS sequence"/>
</dbReference>
<feature type="region of interest" description="Disordered" evidence="1">
    <location>
        <begin position="1"/>
        <end position="32"/>
    </location>
</feature>
<reference evidence="3 4" key="1">
    <citation type="journal article" date="2016" name="Nat. Commun.">
        <title>Thousands of microbial genomes shed light on interconnected biogeochemical processes in an aquifer system.</title>
        <authorList>
            <person name="Anantharaman K."/>
            <person name="Brown C.T."/>
            <person name="Hug L.A."/>
            <person name="Sharon I."/>
            <person name="Castelle C.J."/>
            <person name="Probst A.J."/>
            <person name="Thomas B.C."/>
            <person name="Singh A."/>
            <person name="Wilkins M.J."/>
            <person name="Karaoz U."/>
            <person name="Brodie E.L."/>
            <person name="Williams K.H."/>
            <person name="Hubbard S.S."/>
            <person name="Banfield J.F."/>
        </authorList>
    </citation>
    <scope>NUCLEOTIDE SEQUENCE [LARGE SCALE GENOMIC DNA]</scope>
</reference>
<keyword evidence="2" id="KW-0472">Membrane</keyword>
<organism evidence="3 4">
    <name type="scientific">Candidatus Uhrbacteria bacterium RIFCSPLOWO2_01_FULL_47_25</name>
    <dbReference type="NCBI Taxonomy" id="1802402"/>
    <lineage>
        <taxon>Bacteria</taxon>
        <taxon>Candidatus Uhriibacteriota</taxon>
    </lineage>
</organism>
<sequence>MSKLLGAKKRKNPAHHGRNKPVARGQRQETRAKKRLKERVLGVIQRQVKLRELKVLARRGVIGTVVVVLFISSLFVRAEPNPLLVHEVIYPQSCRGTWQGMNNIFTQELDARAEADDFNKTNSAMPALGEPTVAAVPGKEEYNAFTVSLPILDQQSNVDTLMDQPSDTDQDLQLIIPPIIPSQEESPVENAPSQNTPIEDNDNNSENKSLENAPSEQVLGEEDKADDSSQPVTDEQLSTEKSNEEQEQPLSPPSQPQPQEPLDTQLFPEPETKPLAPPDDTLPMPTEPPATEPSGAEPSSTDQPIINFNNLLDKLINKALAEEDAILNTDTNASTADTNGAETKVDSNSEADGFSVEDIVKSVAEKIGDIVSDSADKVSEIIAPITAEPVDIQNLTPGTPSLETKPEAEDSPSLLGTLFDAVGQAISAITDLISPLPPSVLEAPSFAIQDSNILKTENGTMACADFTPPATTQIEQASLGLSYTLKDQSPLPNEQSGFLWAEYTQDRQNWMILSSIEDTNSSVESAYHLFNFPPDFDAGRISETIVRLRWFGKYDEPEIFIDSLWLDVARLGDSEQEKPSELKTAKKDFAAFEDPVFNLSFDPQVPLSAKRGVIFDNSQSQSIIEKYKERYKQWLESWANFIIQKPLSFARNALAQSPSADQATPNDAALWHETNLDISARLLTKDYGPTDIVPELLRLNSGQFKISLAARAFRPGAYILQTTIQKGESVQTLEQDFTWGVLVVNTDQSVYKTGDEASFFFGVLNDKGETACDATLEAKITDPAGQAVTLATADGTIKSSSSCAKNSVTDTPDYGATYHTTTAGTYALAVTATTVEGSHTITDTFSAQDDLPYRVRRRGASRIYPLAKYEMSIEVTARNDFKGTVTERVPLDFIVTPSSNFVITAVEDAQALTWDVALQAGESQNFTYEYNAPDISPAIFHLGEFSLTASGADQPIFIEPNQWEIASDGLDPVIIHAPEVALRPEVRGKAERLAREVPLPENVPHHTRSMEGNFESRKMNRPVSLALAREQVPPNAKISVVDAYGKEITDGIVVNTEEDTMTVDINPDAKGMRPGKYTLYVTDPDTEEVLAEQDYTWGVLAFNPDYAVYPPNTTANLSFGVLDDAGRVLCDAALVAIIADPSGNETVLGTGDGSIRVNEECYQMEDTQKPDYEANFDTTIPGIYQMTIIAKSKNGERTLNDSFSVDPNAAFYLKRTGPTRTYHPATYNYSLDFTAKEAGTYDITEKVPASFTITGDGFTVTEQDQTKILHWQVTAVAGETKTLAYRFKGPPLSPYLFLLGAAEVKTSSPNQTWVEPREWMLASDNACSSDVDPSGNWNTAGSWTSCGGVVPTTTDTVAIVDGDTITIDSAPNSVISVNINLGGTLNGGSATLNINNTAASGTSFTNSGTWTSSTGTVNFGSDVALTMLSGSFIGSNNFNNITHTFTPTAARTYTVGAAVEIGGNWTSTPGSTSNARDLTINLSGATTVTGTLTLDGRGCNNGAADGTASTTQFSTNGQNLTVRAIVVDGITNGDGCRFTTANSSVVTFTGTGTTTLFTLGQTGSTALMTTGTTTEWDVTSVSGTPTLFSTSGTTITVHILKIAASATIVNLGAAFTIDANSGNKLWINSGILNQENRTITAGASATLQIDSGGTLCLGGTTASTTANCASGATQATAQAMPSFTTYTFDAASTVSYLSNANVVFSSTPNYGNLTLNPVLISTNRTYTPGGAMTINGDFTINPNESFTDTPSLTVDPLNNYTVASGKTTTITKTNAATSVLILPLAVSQYLSTGKLVIASGGTLNGAISSATIIIKDTGAAFTNSGTYTYGLTKVSYTNTTSSTVLGMTGTSGTNGYYDLDINGTGGTHTLGANTTANNATTITAGTLNTSAASSFTLTTSTLSITGGLTANASFINITGAGAAFTKSGTFTYGTSTVEYTNATGATVLSMNNVGSTNAYYTIWVANGSHTLGGDIRVYGDLASVSGTLSDATDSVTVVGSVTCFAAFACGTITFTGGTFTQIVAANQTFGTNASDSTIDWTFNNLTFDSSSGSNTITLGNIGLTGTGQIIVNGTLTIGTGGTMTTLQADTYDRIIDANIVTITSKGILFASSSALFTVAGAFTHTSGGTFTHSNGIVTFDGTAALNFVNNTTTFYDVVVATGVTRTITAGASNVLTIANTLTINGTGRMVSFSSEQLYLTKNGETPLIVGGATAVNGLTLVVYRPAGTATNVAATTYNYLYILPTAATTLTLLGATTVNVNLLVTGPGAGIVATLDTNGQTLNVVGAVVAGFGTPGAVIIGASTVDVDGDVLIWDVSGSYISMTSGSLNVGGNWSNGANSVFTAGTGTVTFDAADAGNTIATGGTDSNHDFYDVIFDNSAGSWIFQTNDVLISNNLTVTNTSATGVNASVNVTVNGSVTGAGVINITNSVTFTQKVAAVSKTFGTTSGANDWTFYNLAFENSSGPRTIDTNGGSGQIIVSNTLTIGNADDSTVTTLDNNTTNDRIIDANIVTITSKGSLTASSSALFTIAGDFTNNGTFTHSSGTVTFDGASANINIPDAGITFYKVIIDISSPNAKTLVNGATIAVMTVANTLTVNGTGALTSGGGNEQVKLTKDGDTGGVPLTVGGATAVSGVAAFIYAPAGAATTVTGTTYSSLTINPTAATTLTLGEAVITSGALYVFGPNSTTAATLNTNNYDLTVGGALFVGAWYLGYADGVVNLGSSTVTVSGDVWIMQDTGSELDAGSSTLTVGGNWVWFSAFSSGGIFTAGTSTVKFNAGDAGNTIDAGAGAFNNVIFDNAAGSWTFQTTAATISGDLTMTAATQVNASVNVTVNGNVSCGVTCGTINITNAVTFTQSVDAAKNFGTSVVDDATVWTFSSLTFTATTDTITTSSNGTGNINVTGTLTISGSTTLDAGDRNWVLSGAGTPFARTGTFTGNTSTFNYTSTTGVDALSSAAMTGSNAYYNLTINSSGDTFTAGVAVAATNKVLVTAGILAMGANALTAGSTGVTDSGQISVASGHSLTSSGTVTIVSSAASTASCLGGTTLPGCTGAVGTLTLSTLVIGDGATTMTTAFGGTTPSMAISTLLNITTNATFTAGTGSTITLSAAGTPITRDGNFRCGTSTVAYTSSTGVDALSSAAMTGDCTTGNAFYNLVINGTNNFPVTNDIIVTNNLTVTAGSLTGTSNVTANSNVACGVTCGSITLTGGTFLQSVGDAKNFGTNVDEDDTWTFNNLTFTATTDTITTSSNGTGNINVTGDLTISGSTTLDAGDRTFVLSGSSGSPFVKTGTFTYNTSTIKYTGTTVTVLSMTGTGGSDGYYNLTVDGTGPFNAGGAIVANNDVTVTSGTLAMGANALTVNGGDISVSGIFSQTAGSATTVVTTGSIGGAGTTTFGELNIGTGSSDQTTTAGGDFTVSGVLTTVSSSSTNNFDASSKTITLSGTGTPFVNNETFTYGTSTIKYTGSDTTTVLAMTGTGGTNGYYKLITQGTGPFNAGGSITANNNINITSGTFAVGGNTLIGANITVDGGSLSATTSGGKIKISGGGDLSVTSGSIVTADVATPVEITSSDTATPTYVGVSVTGASSTINIPELDIDYLKSTGFVVGASVTVTAMDKVRWGGSGGTWNGQAAVGEVLLDATSLTKTLDGHVFPNTWASQGGSDCNVRANTDGTVTMTNFSGTYSGEDYDCDNGGTVTWVSGLSIAGTVYTDEGSTRMTTGPTVRVKVDGAGDFSDVADTTNCPGSSPCGEYLITGVTPTDSGAVLTIYLDDETENATTVTISSGLDLTGIDLYQNRVIVRYETGSSITNTNLDQYDWVNEGDANIDGDIGFQVTAGALTVSKDRELHIWTGKTFTPGGSVTTNTGGSGVGGDVHIVGIFTATTTESHSVGGSWTDTGTFNPASSTVTFAATSGTKTITSTGSSFYNLIINGSGGEFQPQDAMVVTNDLTITAGTLSGTQNVTVNGHAVGTAGIISLTGGTFEQRVIANKNFGPTTASTSWTFSTLIFSNSNAGATEIMIFTEPCSTCGVTVSSILYIGKSGDAVDATTTLNAEDKIWTLSGTGGDPFQILASPAGDLAPAAATFVYTGNNEAGNTTVQSETYIGLEFNNGSEIYALEGETSGSTTVTITAGTLNLNGQTLTSNGNLIVNGTLSGATDVMVNGNVTGSGIVTLTGGTFEQVVFTDKTFGSSSGTNTWTFSGLKFNNSSGAAGRTITPNAGTGDVVVSGTLTLGDSGTQIITFNNDTNDRVFDLNGAILISTQGSFTASNSVAFSVASNFTNNGAFAHSSGTVTFDTTGISILAGTGSPAITFFNFTSTTAGKTINFTAGQTFRINGKLTILGADLNPVNLHSTSSPTLWTINHQGTESVQYADIDDSACDGSSNISLDSTSTGTNDGTCWLFPSLSFTISPTSVSLNLTSPTFTTTATNTLTVTARAEFGYTLTAYETGVLTHTAYPSKTIDDWTGIHPTGSAWSSTCIAASECGFGYNTSDADIGMSTNYSAFAGLLDAPGDAVASSSGPVTGEATTITYRSSVSAIQAAGPYQTTIIYIVTPQF</sequence>
<feature type="region of interest" description="Disordered" evidence="1">
    <location>
        <begin position="180"/>
        <end position="305"/>
    </location>
</feature>
<evidence type="ECO:0000313" key="4">
    <source>
        <dbReference type="Proteomes" id="UP000176846"/>
    </source>
</evidence>
<feature type="transmembrane region" description="Helical" evidence="2">
    <location>
        <begin position="56"/>
        <end position="76"/>
    </location>
</feature>
<evidence type="ECO:0000313" key="3">
    <source>
        <dbReference type="EMBL" id="OGL82989.1"/>
    </source>
</evidence>
<feature type="region of interest" description="Disordered" evidence="1">
    <location>
        <begin position="392"/>
        <end position="411"/>
    </location>
</feature>
<name>A0A1F7UXI7_9BACT</name>
<feature type="region of interest" description="Disordered" evidence="1">
    <location>
        <begin position="331"/>
        <end position="350"/>
    </location>
</feature>
<evidence type="ECO:0000256" key="1">
    <source>
        <dbReference type="SAM" id="MobiDB-lite"/>
    </source>
</evidence>
<accession>A0A1F7UXI7</accession>
<comment type="caution">
    <text evidence="3">The sequence shown here is derived from an EMBL/GenBank/DDBJ whole genome shotgun (WGS) entry which is preliminary data.</text>
</comment>
<protein>
    <submittedName>
        <fullName evidence="3">Uncharacterized protein</fullName>
    </submittedName>
</protein>
<keyword evidence="2" id="KW-1133">Transmembrane helix</keyword>
<evidence type="ECO:0000256" key="2">
    <source>
        <dbReference type="SAM" id="Phobius"/>
    </source>
</evidence>
<keyword evidence="2" id="KW-0812">Transmembrane</keyword>
<feature type="compositionally biased region" description="Polar residues" evidence="1">
    <location>
        <begin position="191"/>
        <end position="215"/>
    </location>
</feature>